<organism evidence="2 3">
    <name type="scientific">Rhizopus microsporus ATCC 52813</name>
    <dbReference type="NCBI Taxonomy" id="1340429"/>
    <lineage>
        <taxon>Eukaryota</taxon>
        <taxon>Fungi</taxon>
        <taxon>Fungi incertae sedis</taxon>
        <taxon>Mucoromycota</taxon>
        <taxon>Mucoromycotina</taxon>
        <taxon>Mucoromycetes</taxon>
        <taxon>Mucorales</taxon>
        <taxon>Mucorineae</taxon>
        <taxon>Rhizopodaceae</taxon>
        <taxon>Rhizopus</taxon>
    </lineage>
</organism>
<evidence type="ECO:0000313" key="2">
    <source>
        <dbReference type="EMBL" id="PHZ08094.1"/>
    </source>
</evidence>
<evidence type="ECO:0000256" key="1">
    <source>
        <dbReference type="SAM" id="MobiDB-lite"/>
    </source>
</evidence>
<dbReference type="EMBL" id="KZ303868">
    <property type="protein sequence ID" value="PHZ08094.1"/>
    <property type="molecule type" value="Genomic_DNA"/>
</dbReference>
<name>A0A2G4SH48_RHIZD</name>
<dbReference type="Proteomes" id="UP000242254">
    <property type="component" value="Unassembled WGS sequence"/>
</dbReference>
<dbReference type="RefSeq" id="XP_023461802.1">
    <property type="nucleotide sequence ID" value="XM_023615727.1"/>
</dbReference>
<sequence length="412" mass="47686">MISTMTPIPTSPSHDIHNSPYPDDLHSSLIESFQIICSHEQIELCQKLGLLNKSEQHQAIRMAKAVIDHQQLPVHANDWHNLIDWVHTLRDRYKHQLDQQSIRTLSDDSERIQYFDQIASLSARLEMYGQAHDDLTDLLAALKGLRNDWKHRRRDVENIVLSILSASNEYRVIKVTRSHLTALGLGFSSIGKYYIVFESHVSDETRKALLNHVAHDFSQVFQENAAQNLARMAGNYHRVFDQPEEGDVIADIQQFVRQVYHHRPRSVILNYPTSLPIDPEAGSSFLERRKSVVLVDEQETILFNMAQPQFEPAGWDWPQILKHKKPRNIWSTSVSRLADHFAQVGLDYYSNMLNNAQLMHAHRTQMLEFATHSLLKVYRALQLEQGLANLNRTLCILYKLQQHTHHLSQPKI</sequence>
<accession>A0A2G4SH48</accession>
<reference evidence="2 3" key="1">
    <citation type="journal article" date="2016" name="Proc. Natl. Acad. Sci. U.S.A.">
        <title>Lipid metabolic changes in an early divergent fungus govern the establishment of a mutualistic symbiosis with endobacteria.</title>
        <authorList>
            <person name="Lastovetsky O.A."/>
            <person name="Gaspar M.L."/>
            <person name="Mondo S.J."/>
            <person name="LaButti K.M."/>
            <person name="Sandor L."/>
            <person name="Grigoriev I.V."/>
            <person name="Henry S.A."/>
            <person name="Pawlowska T.E."/>
        </authorList>
    </citation>
    <scope>NUCLEOTIDE SEQUENCE [LARGE SCALE GENOMIC DNA]</scope>
    <source>
        <strain evidence="2 3">ATCC 52813</strain>
    </source>
</reference>
<proteinExistence type="predicted"/>
<protein>
    <submittedName>
        <fullName evidence="2">Uncharacterized protein</fullName>
    </submittedName>
</protein>
<feature type="compositionally biased region" description="Polar residues" evidence="1">
    <location>
        <begin position="1"/>
        <end position="13"/>
    </location>
</feature>
<dbReference type="AlphaFoldDB" id="A0A2G4SH48"/>
<keyword evidence="3" id="KW-1185">Reference proteome</keyword>
<evidence type="ECO:0000313" key="3">
    <source>
        <dbReference type="Proteomes" id="UP000242254"/>
    </source>
</evidence>
<dbReference type="GeneID" id="35446715"/>
<gene>
    <name evidence="2" type="ORF">RHIMIDRAFT_80910</name>
</gene>
<feature type="region of interest" description="Disordered" evidence="1">
    <location>
        <begin position="1"/>
        <end position="20"/>
    </location>
</feature>